<keyword evidence="3" id="KW-0479">Metal-binding</keyword>
<evidence type="ECO:0000256" key="2">
    <source>
        <dbReference type="ARBA" id="ARBA00023239"/>
    </source>
</evidence>
<dbReference type="GO" id="GO:0015941">
    <property type="term" value="P:pantothenate catabolic process"/>
    <property type="evidence" value="ECO:0007669"/>
    <property type="project" value="InterPro"/>
</dbReference>
<dbReference type="AlphaFoldDB" id="A0A0H4IYJ9"/>
<dbReference type="HAMAP" id="MF_02225">
    <property type="entry name" value="CoaBC"/>
    <property type="match status" value="1"/>
</dbReference>
<keyword evidence="3 4" id="KW-0288">FMN</keyword>
<gene>
    <name evidence="3" type="primary">coaBC</name>
    <name evidence="7" type="ORF">VI33_02235</name>
</gene>
<comment type="cofactor">
    <cofactor evidence="3">
        <name>FMN</name>
        <dbReference type="ChEBI" id="CHEBI:58210"/>
    </cofactor>
    <text evidence="3">Binds 1 FMN per subunit.</text>
</comment>
<dbReference type="EC" id="4.1.1.36" evidence="3"/>
<comment type="function">
    <text evidence="4">Catalyzes two steps in the biosynthesis of coenzyme A. In the first step cysteine is conjugated to 4'-phosphopantothenate to form 4-phosphopantothenoylcysteine, in the latter compound is decarboxylated to form 4'-phosphopantotheine.</text>
</comment>
<keyword evidence="3 4" id="KW-0285">Flavoprotein</keyword>
<dbReference type="OrthoDB" id="9802554at2"/>
<feature type="domain" description="Flavoprotein" evidence="5">
    <location>
        <begin position="3"/>
        <end position="173"/>
    </location>
</feature>
<sequence>MQKTIILGVCGGIAAYKSAELVRLLVKSNINVQVVMTDAAKKFITPLTFQAITNNKVLTNEDFWTTNSNETMEHIHVSRNADLILIAPATANFIAKINQGICDDLLTNICAARNCNLVICPAMNTYMFMNPPNLRNIEQLKNDGVTFIGPETGDQACRETGLGRLTEPQDILTDLNRYLSNSKLKDLKILISAGATSENIDDARIITNHSSGKMGISIANEAFDLGAEVTLIKGKTEVLPHKGIKIIEANNHEEMKQSVLNEALNHDIFISVAAVSDYKADHVFQGKIKKDQNVLNLKLIKTSDILKSTKKLFPNLFCVGFAAESNNLINYAKQKLVEKNLDMIIANELQKTMGEDTAEVIILDKKQEKILPKMEKKFLANSILTEIYDRFKTNEN</sequence>
<dbReference type="InterPro" id="IPR035929">
    <property type="entry name" value="CoaB-like_sf"/>
</dbReference>
<reference evidence="7 8" key="1">
    <citation type="submission" date="2015-03" db="EMBL/GenBank/DDBJ databases">
        <title>Comparative analysis of the OM43 clade including a novel species from Red Sea uncovers genomic and metabolic diversity among marine methylotrophs.</title>
        <authorList>
            <person name="Jimenez-Infante F."/>
            <person name="Ngugi D.K."/>
            <person name="Vinu M."/>
            <person name="Alam I."/>
            <person name="Kamau A."/>
            <person name="Blom J."/>
            <person name="Bajic V.B."/>
            <person name="Stingl U."/>
        </authorList>
    </citation>
    <scope>NUCLEOTIDE SEQUENCE [LARGE SCALE GENOMIC DNA]</scope>
    <source>
        <strain evidence="7 8">MBRSH7</strain>
    </source>
</reference>
<feature type="binding site" evidence="3">
    <location>
        <position position="321"/>
    </location>
    <ligand>
        <name>CTP</name>
        <dbReference type="ChEBI" id="CHEBI:37563"/>
    </ligand>
</feature>
<comment type="pathway">
    <text evidence="3 4">Cofactor biosynthesis; coenzyme A biosynthesis; CoA from (R)-pantothenate: step 3/5.</text>
</comment>
<name>A0A0H4IYJ9_9PROT</name>
<protein>
    <recommendedName>
        <fullName evidence="3">Coenzyme A biosynthesis bifunctional protein CoaBC</fullName>
    </recommendedName>
    <alternativeName>
        <fullName evidence="3">DNA/pantothenate metabolism flavoprotein</fullName>
    </alternativeName>
    <alternativeName>
        <fullName evidence="3">Phosphopantothenoylcysteine synthetase/decarboxylase</fullName>
        <shortName evidence="3">PPCS-PPCDC</shortName>
    </alternativeName>
    <domain>
        <recommendedName>
            <fullName evidence="3">Phosphopantothenoylcysteine decarboxylase</fullName>
            <shortName evidence="3">PPC decarboxylase</shortName>
            <shortName evidence="3">PPC-DC</shortName>
            <ecNumber evidence="3">4.1.1.36</ecNumber>
        </recommendedName>
        <alternativeName>
            <fullName evidence="3">CoaC</fullName>
        </alternativeName>
    </domain>
    <domain>
        <recommendedName>
            <fullName evidence="3">Phosphopantothenate--cysteine ligase</fullName>
            <ecNumber evidence="3">6.3.2.5</ecNumber>
        </recommendedName>
        <alternativeName>
            <fullName evidence="3">CoaB</fullName>
        </alternativeName>
        <alternativeName>
            <fullName evidence="3">Phosphopantothenoylcysteine synthetase</fullName>
            <shortName evidence="3">PPC synthetase</shortName>
            <shortName evidence="3">PPC-S</shortName>
        </alternativeName>
    </domain>
</protein>
<comment type="catalytic activity">
    <reaction evidence="3 4">
        <text>N-[(R)-4-phosphopantothenoyl]-L-cysteine + H(+) = (R)-4'-phosphopantetheine + CO2</text>
        <dbReference type="Rhea" id="RHEA:16793"/>
        <dbReference type="ChEBI" id="CHEBI:15378"/>
        <dbReference type="ChEBI" id="CHEBI:16526"/>
        <dbReference type="ChEBI" id="CHEBI:59458"/>
        <dbReference type="ChEBI" id="CHEBI:61723"/>
        <dbReference type="EC" id="4.1.1.36"/>
    </reaction>
</comment>
<keyword evidence="1 3" id="KW-0210">Decarboxylase</keyword>
<dbReference type="GO" id="GO:0046872">
    <property type="term" value="F:metal ion binding"/>
    <property type="evidence" value="ECO:0007669"/>
    <property type="project" value="UniProtKB-KW"/>
</dbReference>
<keyword evidence="2 3" id="KW-0456">Lyase</keyword>
<feature type="binding site" evidence="3">
    <location>
        <position position="335"/>
    </location>
    <ligand>
        <name>CTP</name>
        <dbReference type="ChEBI" id="CHEBI:37563"/>
    </ligand>
</feature>
<dbReference type="Gene3D" id="3.40.50.1950">
    <property type="entry name" value="Flavin prenyltransferase-like"/>
    <property type="match status" value="1"/>
</dbReference>
<dbReference type="InterPro" id="IPR003382">
    <property type="entry name" value="Flavoprotein"/>
</dbReference>
<comment type="caution">
    <text evidence="3">Lacks conserved residue(s) required for the propagation of feature annotation.</text>
</comment>
<accession>A0A0H4IYJ9</accession>
<dbReference type="GO" id="GO:0010181">
    <property type="term" value="F:FMN binding"/>
    <property type="evidence" value="ECO:0007669"/>
    <property type="project" value="UniProtKB-UniRule"/>
</dbReference>
<dbReference type="SUPFAM" id="SSF52507">
    <property type="entry name" value="Homo-oligomeric flavin-containing Cys decarboxylases, HFCD"/>
    <property type="match status" value="1"/>
</dbReference>
<evidence type="ECO:0000259" key="6">
    <source>
        <dbReference type="Pfam" id="PF04127"/>
    </source>
</evidence>
<evidence type="ECO:0000259" key="5">
    <source>
        <dbReference type="Pfam" id="PF02441"/>
    </source>
</evidence>
<dbReference type="PATRIC" id="fig|1623450.3.peg.445"/>
<feature type="region of interest" description="Phosphopantothenoylcysteine decarboxylase" evidence="3">
    <location>
        <begin position="1"/>
        <end position="188"/>
    </location>
</feature>
<keyword evidence="8" id="KW-1185">Reference proteome</keyword>
<keyword evidence="3 4" id="KW-0436">Ligase</keyword>
<dbReference type="InterPro" id="IPR005252">
    <property type="entry name" value="CoaBC"/>
</dbReference>
<dbReference type="GO" id="GO:0004633">
    <property type="term" value="F:phosphopantothenoylcysteine decarboxylase activity"/>
    <property type="evidence" value="ECO:0007669"/>
    <property type="project" value="UniProtKB-UniRule"/>
</dbReference>
<dbReference type="InterPro" id="IPR036551">
    <property type="entry name" value="Flavin_trans-like"/>
</dbReference>
<dbReference type="EC" id="6.3.2.5" evidence="3"/>
<dbReference type="Pfam" id="PF04127">
    <property type="entry name" value="DFP"/>
    <property type="match status" value="1"/>
</dbReference>
<keyword evidence="3" id="KW-0460">Magnesium</keyword>
<evidence type="ECO:0000256" key="3">
    <source>
        <dbReference type="HAMAP-Rule" id="MF_02225"/>
    </source>
</evidence>
<comment type="function">
    <text evidence="3">Catalyzes two sequential steps in the biosynthesis of coenzyme A. In the first step cysteine is conjugated to 4'-phosphopantothenate to form 4-phosphopantothenoylcysteine. In the second step the latter compound is decarboxylated to form 4'-phosphopantotheine.</text>
</comment>
<dbReference type="Proteomes" id="UP000066549">
    <property type="component" value="Chromosome"/>
</dbReference>
<dbReference type="GO" id="GO:0004632">
    <property type="term" value="F:phosphopantothenate--cysteine ligase activity"/>
    <property type="evidence" value="ECO:0007669"/>
    <property type="project" value="UniProtKB-UniRule"/>
</dbReference>
<feature type="region of interest" description="Phosphopantothenate--cysteine ligase" evidence="3">
    <location>
        <begin position="189"/>
        <end position="396"/>
    </location>
</feature>
<keyword evidence="3" id="KW-0511">Multifunctional enzyme</keyword>
<dbReference type="EMBL" id="CP011002">
    <property type="protein sequence ID" value="AKO65584.1"/>
    <property type="molecule type" value="Genomic_DNA"/>
</dbReference>
<evidence type="ECO:0000256" key="4">
    <source>
        <dbReference type="RuleBase" id="RU364078"/>
    </source>
</evidence>
<dbReference type="Gene3D" id="3.40.50.10300">
    <property type="entry name" value="CoaB-like"/>
    <property type="match status" value="1"/>
</dbReference>
<comment type="catalytic activity">
    <reaction evidence="3 4">
        <text>(R)-4'-phosphopantothenate + L-cysteine + CTP = N-[(R)-4-phosphopantothenoyl]-L-cysteine + CMP + diphosphate + H(+)</text>
        <dbReference type="Rhea" id="RHEA:19397"/>
        <dbReference type="ChEBI" id="CHEBI:10986"/>
        <dbReference type="ChEBI" id="CHEBI:15378"/>
        <dbReference type="ChEBI" id="CHEBI:33019"/>
        <dbReference type="ChEBI" id="CHEBI:35235"/>
        <dbReference type="ChEBI" id="CHEBI:37563"/>
        <dbReference type="ChEBI" id="CHEBI:59458"/>
        <dbReference type="ChEBI" id="CHEBI:60377"/>
        <dbReference type="EC" id="6.3.2.5"/>
    </reaction>
</comment>
<comment type="similarity">
    <text evidence="3 4">In the C-terminal section; belongs to the PPC synthetase family.</text>
</comment>
<feature type="active site" description="Proton donor" evidence="3">
    <location>
        <position position="157"/>
    </location>
</feature>
<dbReference type="GO" id="GO:0015937">
    <property type="term" value="P:coenzyme A biosynthetic process"/>
    <property type="evidence" value="ECO:0007669"/>
    <property type="project" value="UniProtKB-UniRule"/>
</dbReference>
<evidence type="ECO:0000256" key="1">
    <source>
        <dbReference type="ARBA" id="ARBA00022793"/>
    </source>
</evidence>
<comment type="pathway">
    <text evidence="3 4">Cofactor biosynthesis; coenzyme A biosynthesis; CoA from (R)-pantothenate: step 2/5.</text>
</comment>
<feature type="domain" description="DNA/pantothenate metabolism flavoprotein C-terminal" evidence="6">
    <location>
        <begin position="184"/>
        <end position="388"/>
    </location>
</feature>
<dbReference type="PANTHER" id="PTHR14359:SF6">
    <property type="entry name" value="PHOSPHOPANTOTHENOYLCYSTEINE DECARBOXYLASE"/>
    <property type="match status" value="1"/>
</dbReference>
<comment type="similarity">
    <text evidence="3 4">In the N-terminal section; belongs to the HFCD (homo-oligomeric flavin containing Cys decarboxylase) superfamily.</text>
</comment>
<dbReference type="Pfam" id="PF02441">
    <property type="entry name" value="Flavoprotein"/>
    <property type="match status" value="1"/>
</dbReference>
<proteinExistence type="inferred from homology"/>
<comment type="cofactor">
    <cofactor evidence="3">
        <name>Mg(2+)</name>
        <dbReference type="ChEBI" id="CHEBI:18420"/>
    </cofactor>
</comment>
<feature type="binding site" evidence="3">
    <location>
        <position position="287"/>
    </location>
    <ligand>
        <name>CTP</name>
        <dbReference type="ChEBI" id="CHEBI:37563"/>
    </ligand>
</feature>
<dbReference type="PANTHER" id="PTHR14359">
    <property type="entry name" value="HOMO-OLIGOMERIC FLAVIN CONTAINING CYS DECARBOXYLASE FAMILY"/>
    <property type="match status" value="1"/>
</dbReference>
<dbReference type="NCBIfam" id="TIGR00521">
    <property type="entry name" value="coaBC_dfp"/>
    <property type="match status" value="1"/>
</dbReference>
<dbReference type="GO" id="GO:0071513">
    <property type="term" value="C:phosphopantothenoylcysteine decarboxylase complex"/>
    <property type="evidence" value="ECO:0007669"/>
    <property type="project" value="TreeGrafter"/>
</dbReference>
<evidence type="ECO:0000313" key="7">
    <source>
        <dbReference type="EMBL" id="AKO65584.1"/>
    </source>
</evidence>
<dbReference type="SUPFAM" id="SSF102645">
    <property type="entry name" value="CoaB-like"/>
    <property type="match status" value="1"/>
</dbReference>
<feature type="binding site" evidence="3">
    <location>
        <position position="339"/>
    </location>
    <ligand>
        <name>CTP</name>
        <dbReference type="ChEBI" id="CHEBI:37563"/>
    </ligand>
</feature>
<dbReference type="InterPro" id="IPR007085">
    <property type="entry name" value="DNA/pantothenate-metab_flavo_C"/>
</dbReference>
<feature type="binding site" evidence="3">
    <location>
        <position position="277"/>
    </location>
    <ligand>
        <name>CTP</name>
        <dbReference type="ChEBI" id="CHEBI:37563"/>
    </ligand>
</feature>
<organism evidence="7 8">
    <name type="scientific">Methylophilales bacterium MBRS-H7</name>
    <dbReference type="NCBI Taxonomy" id="1623450"/>
    <lineage>
        <taxon>Bacteria</taxon>
        <taxon>Pseudomonadati</taxon>
        <taxon>Pseudomonadota</taxon>
        <taxon>Betaproteobacteria</taxon>
        <taxon>Nitrosomonadales</taxon>
        <taxon>OM43 clade</taxon>
    </lineage>
</organism>
<evidence type="ECO:0000313" key="8">
    <source>
        <dbReference type="Proteomes" id="UP000066549"/>
    </source>
</evidence>
<dbReference type="UniPathway" id="UPA00241">
    <property type="reaction ID" value="UER00353"/>
</dbReference>